<organism evidence="8 9">
    <name type="scientific">Nonomuraea solani</name>
    <dbReference type="NCBI Taxonomy" id="1144553"/>
    <lineage>
        <taxon>Bacteria</taxon>
        <taxon>Bacillati</taxon>
        <taxon>Actinomycetota</taxon>
        <taxon>Actinomycetes</taxon>
        <taxon>Streptosporangiales</taxon>
        <taxon>Streptosporangiaceae</taxon>
        <taxon>Nonomuraea</taxon>
    </lineage>
</organism>
<feature type="binding site" evidence="6">
    <location>
        <position position="282"/>
    </location>
    <ligand>
        <name>Ca(2+)</name>
        <dbReference type="ChEBI" id="CHEBI:29108"/>
    </ligand>
</feature>
<evidence type="ECO:0000256" key="7">
    <source>
        <dbReference type="SAM" id="SignalP"/>
    </source>
</evidence>
<keyword evidence="4" id="KW-0865">Zymogen</keyword>
<evidence type="ECO:0000256" key="4">
    <source>
        <dbReference type="ARBA" id="ARBA00023145"/>
    </source>
</evidence>
<evidence type="ECO:0000256" key="5">
    <source>
        <dbReference type="PIRSR" id="PIRSR001227-1"/>
    </source>
</evidence>
<comment type="similarity">
    <text evidence="1">Belongs to the peptidase S45 family.</text>
</comment>
<dbReference type="Proteomes" id="UP000236732">
    <property type="component" value="Unassembled WGS sequence"/>
</dbReference>
<dbReference type="InterPro" id="IPR029055">
    <property type="entry name" value="Ntn_hydrolases_N"/>
</dbReference>
<keyword evidence="6" id="KW-0106">Calcium</keyword>
<dbReference type="InterPro" id="IPR006311">
    <property type="entry name" value="TAT_signal"/>
</dbReference>
<keyword evidence="3" id="KW-0378">Hydrolase</keyword>
<dbReference type="PANTHER" id="PTHR34218">
    <property type="entry name" value="PEPTIDASE S45 PENICILLIN AMIDASE"/>
    <property type="match status" value="1"/>
</dbReference>
<dbReference type="RefSeq" id="WP_103963334.1">
    <property type="nucleotide sequence ID" value="NZ_FNVT01000025.1"/>
</dbReference>
<dbReference type="InterPro" id="IPR014395">
    <property type="entry name" value="Pen/GL7ACA/AHL_acylase"/>
</dbReference>
<dbReference type="GO" id="GO:0017000">
    <property type="term" value="P:antibiotic biosynthetic process"/>
    <property type="evidence" value="ECO:0007669"/>
    <property type="project" value="InterPro"/>
</dbReference>
<dbReference type="PROSITE" id="PS51318">
    <property type="entry name" value="TAT"/>
    <property type="match status" value="1"/>
</dbReference>
<dbReference type="GO" id="GO:0046872">
    <property type="term" value="F:metal ion binding"/>
    <property type="evidence" value="ECO:0007669"/>
    <property type="project" value="UniProtKB-KW"/>
</dbReference>
<keyword evidence="2 7" id="KW-0732">Signal</keyword>
<dbReference type="AlphaFoldDB" id="A0A1H6EWJ7"/>
<evidence type="ECO:0000256" key="2">
    <source>
        <dbReference type="ARBA" id="ARBA00022729"/>
    </source>
</evidence>
<comment type="cofactor">
    <cofactor evidence="6">
        <name>Ca(2+)</name>
        <dbReference type="ChEBI" id="CHEBI:29108"/>
    </cofactor>
    <text evidence="6">Binds 1 Ca(2+) ion per dimer.</text>
</comment>
<feature type="chain" id="PRO_5009297496" evidence="7">
    <location>
        <begin position="31"/>
        <end position="742"/>
    </location>
</feature>
<proteinExistence type="inferred from homology"/>
<dbReference type="GO" id="GO:0016811">
    <property type="term" value="F:hydrolase activity, acting on carbon-nitrogen (but not peptide) bonds, in linear amides"/>
    <property type="evidence" value="ECO:0007669"/>
    <property type="project" value="InterPro"/>
</dbReference>
<dbReference type="Gene3D" id="2.30.120.10">
    <property type="match status" value="1"/>
</dbReference>
<dbReference type="Gene3D" id="3.60.20.10">
    <property type="entry name" value="Glutamine Phosphoribosylpyrophosphate, subunit 1, domain 1"/>
    <property type="match status" value="1"/>
</dbReference>
<keyword evidence="6" id="KW-0479">Metal-binding</keyword>
<gene>
    <name evidence="8" type="ORF">SAMN05444920_12567</name>
</gene>
<keyword evidence="9" id="KW-1185">Reference proteome</keyword>
<dbReference type="InterPro" id="IPR023343">
    <property type="entry name" value="Penicillin_amidase_dom1"/>
</dbReference>
<evidence type="ECO:0000313" key="8">
    <source>
        <dbReference type="EMBL" id="SEH02280.1"/>
    </source>
</evidence>
<evidence type="ECO:0000313" key="9">
    <source>
        <dbReference type="Proteomes" id="UP000236732"/>
    </source>
</evidence>
<name>A0A1H6EWJ7_9ACTN</name>
<reference evidence="8 9" key="1">
    <citation type="submission" date="2016-10" db="EMBL/GenBank/DDBJ databases">
        <authorList>
            <person name="de Groot N.N."/>
        </authorList>
    </citation>
    <scope>NUCLEOTIDE SEQUENCE [LARGE SCALE GENOMIC DNA]</scope>
    <source>
        <strain evidence="8 9">CGMCC 4.7037</strain>
    </source>
</reference>
<dbReference type="SUPFAM" id="SSF56235">
    <property type="entry name" value="N-terminal nucleophile aminohydrolases (Ntn hydrolases)"/>
    <property type="match status" value="1"/>
</dbReference>
<dbReference type="Gene3D" id="1.10.439.10">
    <property type="entry name" value="Penicillin Amidohydrolase, domain 1"/>
    <property type="match status" value="1"/>
</dbReference>
<dbReference type="PANTHER" id="PTHR34218:SF3">
    <property type="entry name" value="ACYL-HOMOSERINE LACTONE ACYLASE PVDQ"/>
    <property type="match status" value="1"/>
</dbReference>
<feature type="active site" description="Nucleophile" evidence="5">
    <location>
        <position position="210"/>
    </location>
</feature>
<feature type="binding site" evidence="6">
    <location>
        <position position="283"/>
    </location>
    <ligand>
        <name>Ca(2+)</name>
        <dbReference type="ChEBI" id="CHEBI:29108"/>
    </ligand>
</feature>
<dbReference type="InterPro" id="IPR002692">
    <property type="entry name" value="S45"/>
</dbReference>
<dbReference type="EMBL" id="FNVT01000025">
    <property type="protein sequence ID" value="SEH02280.1"/>
    <property type="molecule type" value="Genomic_DNA"/>
</dbReference>
<dbReference type="OrthoDB" id="9759796at2"/>
<evidence type="ECO:0000256" key="3">
    <source>
        <dbReference type="ARBA" id="ARBA00022801"/>
    </source>
</evidence>
<protein>
    <submittedName>
        <fullName evidence="8">Acyl-homoserine-lactone acylase</fullName>
    </submittedName>
</protein>
<accession>A0A1H6EWJ7</accession>
<dbReference type="InterPro" id="IPR043147">
    <property type="entry name" value="Penicillin_amidase_A-knob"/>
</dbReference>
<dbReference type="InterPro" id="IPR043146">
    <property type="entry name" value="Penicillin_amidase_N_B-knob"/>
</dbReference>
<sequence length="742" mass="82307">MRRAEGLTRRRVLGGAAGLAAVAVALPAEAQALVTPELAAWRAQAARVTITRDDWGIPHIAGRTDADAVFGMIYAQAEDDFNRIERNYLVSLGRLAEAEGESAIWQDLRQRLFVDPETLKRDYAKSPAWLRGLMRAWADGLNYFLATHPGVRPRVLTRFEPWMPLSFSEGSIGGDIERVPLSQLEAFYGGHPMEMTDEELGLLFREPRGSNGFAIAPNHTRNGHALLLINPHTSFFFRSEQHVTSGEGLNAYGAATWGQFFIYQGFNANAGWMHTSSGVDNVDEFAETIVTGPDGRRSYRHGGTLRPVTTKKITLSYRTADGGRARRAFTTYATHHGPIVREADGRWIAFALMNKPVEALQQSFLRTKVRDYAGFLDVAAFKANSSNNTLFADSKGEIAFLVPQFMPVRDDRFDYRRPVDGSDPATGWRGLHSLASLPQAVNPENGWVFNTNNWPWTAAGADSPRAADHPRYFDQAGENPRGPQAIRVLTARRDFTPRTLIEAAFDPYLTAFARLLPGLATAWDKLPDDDPRKAALSGPVALLRGWNHRWAADSAPTSLAVFWGEALWARTLQAARDAGMSVWDYMADRATDAQRLESLTEAVDRLTQDFGGWRVPWGEINRFQRNDGEIVQKFDDAKPSRSVPFTSAQWGSLASFGARRHPGTKRYYGTSGNSFVAVVEFGPRLRAWAITAGGASGHPGSPHFNDQAERYANGDLRPVYFYPDDLKGHIERTYHPGRPSAG</sequence>
<feature type="signal peptide" evidence="7">
    <location>
        <begin position="1"/>
        <end position="30"/>
    </location>
</feature>
<dbReference type="Pfam" id="PF01804">
    <property type="entry name" value="Penicil_amidase"/>
    <property type="match status" value="1"/>
</dbReference>
<dbReference type="PIRSF" id="PIRSF001227">
    <property type="entry name" value="Pen_acylase"/>
    <property type="match status" value="1"/>
</dbReference>
<evidence type="ECO:0000256" key="6">
    <source>
        <dbReference type="PIRSR" id="PIRSR001227-2"/>
    </source>
</evidence>
<dbReference type="Gene3D" id="1.10.1400.10">
    <property type="match status" value="1"/>
</dbReference>
<evidence type="ECO:0000256" key="1">
    <source>
        <dbReference type="ARBA" id="ARBA00006586"/>
    </source>
</evidence>
<feature type="binding site" evidence="6">
    <location>
        <position position="280"/>
    </location>
    <ligand>
        <name>Ca(2+)</name>
        <dbReference type="ChEBI" id="CHEBI:29108"/>
    </ligand>
</feature>